<evidence type="ECO:0000313" key="5">
    <source>
        <dbReference type="EMBL" id="TKR59566.1"/>
    </source>
</evidence>
<dbReference type="InterPro" id="IPR002486">
    <property type="entry name" value="Col_cuticle_N"/>
</dbReference>
<reference evidence="5 6" key="2">
    <citation type="journal article" date="2019" name="G3 (Bethesda)">
        <title>Hybrid Assembly of the Genome of the Entomopathogenic Nematode Steinernema carpocapsae Identifies the X-Chromosome.</title>
        <authorList>
            <person name="Serra L."/>
            <person name="Macchietto M."/>
            <person name="Macias-Munoz A."/>
            <person name="McGill C.J."/>
            <person name="Rodriguez I.M."/>
            <person name="Rodriguez B."/>
            <person name="Murad R."/>
            <person name="Mortazavi A."/>
        </authorList>
    </citation>
    <scope>NUCLEOTIDE SEQUENCE [LARGE SCALE GENOMIC DNA]</scope>
    <source>
        <strain evidence="5 6">ALL</strain>
    </source>
</reference>
<evidence type="ECO:0000256" key="2">
    <source>
        <dbReference type="SAM" id="MobiDB-lite"/>
    </source>
</evidence>
<dbReference type="STRING" id="34508.A0A4U5LU03"/>
<dbReference type="Pfam" id="PF01484">
    <property type="entry name" value="Col_cuticle_N"/>
    <property type="match status" value="1"/>
</dbReference>
<feature type="domain" description="Nematode cuticle collagen N-terminal" evidence="4">
    <location>
        <begin position="102"/>
        <end position="152"/>
    </location>
</feature>
<keyword evidence="6" id="KW-1185">Reference proteome</keyword>
<keyword evidence="3" id="KW-1133">Transmembrane helix</keyword>
<keyword evidence="3" id="KW-0472">Membrane</keyword>
<feature type="compositionally biased region" description="Low complexity" evidence="2">
    <location>
        <begin position="318"/>
        <end position="328"/>
    </location>
</feature>
<evidence type="ECO:0000256" key="3">
    <source>
        <dbReference type="SAM" id="Phobius"/>
    </source>
</evidence>
<evidence type="ECO:0000313" key="6">
    <source>
        <dbReference type="Proteomes" id="UP000298663"/>
    </source>
</evidence>
<dbReference type="EMBL" id="AZBU02000012">
    <property type="protein sequence ID" value="TKR59566.1"/>
    <property type="molecule type" value="Genomic_DNA"/>
</dbReference>
<dbReference type="AlphaFoldDB" id="A0A4U5LU03"/>
<protein>
    <recommendedName>
        <fullName evidence="4">Nematode cuticle collagen N-terminal domain-containing protein</fullName>
    </recommendedName>
</protein>
<evidence type="ECO:0000256" key="1">
    <source>
        <dbReference type="ARBA" id="ARBA00022737"/>
    </source>
</evidence>
<dbReference type="PANTHER" id="PTHR24637:SF194">
    <property type="entry name" value="CUTICLE COLLAGEN 10-RELATED"/>
    <property type="match status" value="1"/>
</dbReference>
<name>A0A4U5LU03_STECR</name>
<reference evidence="5 6" key="1">
    <citation type="journal article" date="2015" name="Genome Biol.">
        <title>Comparative genomics of Steinernema reveals deeply conserved gene regulatory networks.</title>
        <authorList>
            <person name="Dillman A.R."/>
            <person name="Macchietto M."/>
            <person name="Porter C.F."/>
            <person name="Rogers A."/>
            <person name="Williams B."/>
            <person name="Antoshechkin I."/>
            <person name="Lee M.M."/>
            <person name="Goodwin Z."/>
            <person name="Lu X."/>
            <person name="Lewis E.E."/>
            <person name="Goodrich-Blair H."/>
            <person name="Stock S.P."/>
            <person name="Adams B.J."/>
            <person name="Sternberg P.W."/>
            <person name="Mortazavi A."/>
        </authorList>
    </citation>
    <scope>NUCLEOTIDE SEQUENCE [LARGE SCALE GENOMIC DNA]</scope>
    <source>
        <strain evidence="5 6">ALL</strain>
    </source>
</reference>
<feature type="region of interest" description="Disordered" evidence="2">
    <location>
        <begin position="245"/>
        <end position="343"/>
    </location>
</feature>
<evidence type="ECO:0000259" key="4">
    <source>
        <dbReference type="SMART" id="SM01088"/>
    </source>
</evidence>
<comment type="caution">
    <text evidence="5">The sequence shown here is derived from an EMBL/GenBank/DDBJ whole genome shotgun (WGS) entry which is preliminary data.</text>
</comment>
<feature type="compositionally biased region" description="Pro residues" evidence="2">
    <location>
        <begin position="196"/>
        <end position="207"/>
    </location>
</feature>
<keyword evidence="3" id="KW-0812">Transmembrane</keyword>
<dbReference type="OrthoDB" id="5875171at2759"/>
<dbReference type="Gene3D" id="1.20.5.320">
    <property type="entry name" value="6-Phosphogluconate Dehydrogenase, domain 3"/>
    <property type="match status" value="1"/>
</dbReference>
<feature type="transmembrane region" description="Helical" evidence="3">
    <location>
        <begin position="100"/>
        <end position="124"/>
    </location>
</feature>
<accession>A0A4U5LU03</accession>
<dbReference type="Proteomes" id="UP000298663">
    <property type="component" value="Unassembled WGS sequence"/>
</dbReference>
<feature type="region of interest" description="Disordered" evidence="2">
    <location>
        <begin position="196"/>
        <end position="230"/>
    </location>
</feature>
<dbReference type="SMART" id="SM01088">
    <property type="entry name" value="Col_cuticle_N"/>
    <property type="match status" value="1"/>
</dbReference>
<sequence>MDKRAAIGAKRLLVVKSHRDSGIVRVFIDEGRTVKPGLHSCVSCQVYKESESQFENSIKKIGRFYEETKERRLAIEIRIKAGSGQRRSNKTRLAMFEGKLLVGVASACSTMAILACLFVVPSLYATISEVHNAVMDGVQVFRVETDSAWSHMMDIQLSVTPPTKPRDNPFNSIFRQKRQNFNGLPAWCQCEPTKPTCPPGPPGPPGIPGNDGTPGAPGSKGQDNVATFAPSTCAPFDNSCIKCPAGAPGPQGPEGPAGPQGPDGVPGRFGNFGSNGQPGPSGPAGDAGVPGRPGQNGKPGNPGQDGQRGRGKPGSRGIAGAPGIPGAPGVSGQNGAPGATGAAGPTGYPGVPGVAGVDGIAGMGGGRGLPGTDAAYCQCPPRSAVFVNRQ</sequence>
<proteinExistence type="predicted"/>
<gene>
    <name evidence="5" type="ORF">L596_029218</name>
</gene>
<organism evidence="5 6">
    <name type="scientific">Steinernema carpocapsae</name>
    <name type="common">Entomopathogenic nematode</name>
    <dbReference type="NCBI Taxonomy" id="34508"/>
    <lineage>
        <taxon>Eukaryota</taxon>
        <taxon>Metazoa</taxon>
        <taxon>Ecdysozoa</taxon>
        <taxon>Nematoda</taxon>
        <taxon>Chromadorea</taxon>
        <taxon>Rhabditida</taxon>
        <taxon>Tylenchina</taxon>
        <taxon>Panagrolaimomorpha</taxon>
        <taxon>Strongyloidoidea</taxon>
        <taxon>Steinernematidae</taxon>
        <taxon>Steinernema</taxon>
    </lineage>
</organism>
<feature type="compositionally biased region" description="Low complexity" evidence="2">
    <location>
        <begin position="290"/>
        <end position="305"/>
    </location>
</feature>
<dbReference type="GO" id="GO:0042302">
    <property type="term" value="F:structural constituent of cuticle"/>
    <property type="evidence" value="ECO:0007669"/>
    <property type="project" value="InterPro"/>
</dbReference>
<keyword evidence="1" id="KW-0677">Repeat</keyword>
<dbReference type="PANTHER" id="PTHR24637">
    <property type="entry name" value="COLLAGEN"/>
    <property type="match status" value="1"/>
</dbReference>